<evidence type="ECO:0000313" key="5">
    <source>
        <dbReference type="Proteomes" id="UP000832041"/>
    </source>
</evidence>
<dbReference type="Proteomes" id="UP000832041">
    <property type="component" value="Chromosome"/>
</dbReference>
<evidence type="ECO:0000256" key="1">
    <source>
        <dbReference type="ARBA" id="ARBA00023002"/>
    </source>
</evidence>
<dbReference type="GO" id="GO:0004497">
    <property type="term" value="F:monooxygenase activity"/>
    <property type="evidence" value="ECO:0007669"/>
    <property type="project" value="UniProtKB-KW"/>
</dbReference>
<dbReference type="InterPro" id="IPR002938">
    <property type="entry name" value="FAD-bd"/>
</dbReference>
<keyword evidence="1" id="KW-0560">Oxidoreductase</keyword>
<keyword evidence="5" id="KW-1185">Reference proteome</keyword>
<dbReference type="PANTHER" id="PTHR13789">
    <property type="entry name" value="MONOOXYGENASE"/>
    <property type="match status" value="1"/>
</dbReference>
<organism evidence="4 5">
    <name type="scientific">Thermobifida alba</name>
    <name type="common">Thermomonospora alba</name>
    <dbReference type="NCBI Taxonomy" id="53522"/>
    <lineage>
        <taxon>Bacteria</taxon>
        <taxon>Bacillati</taxon>
        <taxon>Actinomycetota</taxon>
        <taxon>Actinomycetes</taxon>
        <taxon>Streptosporangiales</taxon>
        <taxon>Nocardiopsidaceae</taxon>
        <taxon>Thermobifida</taxon>
    </lineage>
</organism>
<evidence type="ECO:0000256" key="2">
    <source>
        <dbReference type="ARBA" id="ARBA00023033"/>
    </source>
</evidence>
<gene>
    <name evidence="4" type="ORF">FOF52_18405</name>
</gene>
<dbReference type="Pfam" id="PF01494">
    <property type="entry name" value="FAD_binding_3"/>
    <property type="match status" value="1"/>
</dbReference>
<protein>
    <submittedName>
        <fullName evidence="4">FAD-binding monooxygenase</fullName>
    </submittedName>
</protein>
<sequence>MRALVIGSGIGGPVVATALRRVGVEAVVHEAHDGPAEGLGSFLTLAPNGLAALRTLDLLAPVRSAALFPSTRIEFQNGSGRRLGLLDDGSDELDDGLQTVTVMRGTLQRVLAEAARAQGARIEYGRRLVGFTATDDGVTAEFADGSTAHGDVLIGADGLHSPVRRIMDPAAPRPAYTGLLNLGGSAPPLPVPATPERTMRMVFARRAFFGHQTAADGRTHWFVNFPHPELDRAAIAERDAEQWRRHVLALFADDHPAITQILRASPVDGFRPVGVYDIASLPRWTSGRVALLGDAAHAVSPSSGQGASLAVEDAVLLAACLRDVADPAAALRTYERLRRGRVERIVAEGRRRGGQKLVTSRIGVLFRDLTLPLVFRLIAMRGGHSWMFDHRVDLADPVRETVSG</sequence>
<name>A0ABY4L5V2_THEAE</name>
<keyword evidence="2 4" id="KW-0503">Monooxygenase</keyword>
<feature type="domain" description="FAD-binding" evidence="3">
    <location>
        <begin position="3"/>
        <end position="347"/>
    </location>
</feature>
<dbReference type="RefSeq" id="WP_248591179.1">
    <property type="nucleotide sequence ID" value="NZ_BAABEB010000011.1"/>
</dbReference>
<evidence type="ECO:0000259" key="3">
    <source>
        <dbReference type="Pfam" id="PF01494"/>
    </source>
</evidence>
<reference evidence="4 5" key="1">
    <citation type="submission" date="2020-04" db="EMBL/GenBank/DDBJ databases">
        <title>Thermobifida alba genome sequencing and assembly.</title>
        <authorList>
            <person name="Luzics S."/>
            <person name="Horvath B."/>
            <person name="Nagy I."/>
            <person name="Toth A."/>
            <person name="Nagy I."/>
            <person name="Kukolya J."/>
        </authorList>
    </citation>
    <scope>NUCLEOTIDE SEQUENCE [LARGE SCALE GENOMIC DNA]</scope>
    <source>
        <strain evidence="4 5">DSM 43795</strain>
    </source>
</reference>
<dbReference type="PANTHER" id="PTHR13789:SF309">
    <property type="entry name" value="PUTATIVE (AFU_ORTHOLOGUE AFUA_6G14510)-RELATED"/>
    <property type="match status" value="1"/>
</dbReference>
<dbReference type="EMBL" id="CP051627">
    <property type="protein sequence ID" value="UPT22675.1"/>
    <property type="molecule type" value="Genomic_DNA"/>
</dbReference>
<accession>A0ABY4L5V2</accession>
<dbReference type="InterPro" id="IPR050493">
    <property type="entry name" value="FAD-dep_Monooxygenase_BioMet"/>
</dbReference>
<dbReference type="InterPro" id="IPR036188">
    <property type="entry name" value="FAD/NAD-bd_sf"/>
</dbReference>
<dbReference type="PRINTS" id="PR00420">
    <property type="entry name" value="RNGMNOXGNASE"/>
</dbReference>
<dbReference type="SUPFAM" id="SSF51905">
    <property type="entry name" value="FAD/NAD(P)-binding domain"/>
    <property type="match status" value="1"/>
</dbReference>
<evidence type="ECO:0000313" key="4">
    <source>
        <dbReference type="EMBL" id="UPT22675.1"/>
    </source>
</evidence>
<dbReference type="Gene3D" id="3.50.50.60">
    <property type="entry name" value="FAD/NAD(P)-binding domain"/>
    <property type="match status" value="1"/>
</dbReference>
<proteinExistence type="predicted"/>